<keyword evidence="4 7" id="KW-0812">Transmembrane</keyword>
<dbReference type="InterPro" id="IPR000515">
    <property type="entry name" value="MetI-like"/>
</dbReference>
<feature type="transmembrane region" description="Helical" evidence="7">
    <location>
        <begin position="103"/>
        <end position="125"/>
    </location>
</feature>
<dbReference type="SUPFAM" id="SSF161098">
    <property type="entry name" value="MetI-like"/>
    <property type="match status" value="1"/>
</dbReference>
<dbReference type="EMBL" id="PGFB01000001">
    <property type="protein sequence ID" value="PJJ65444.1"/>
    <property type="molecule type" value="Genomic_DNA"/>
</dbReference>
<dbReference type="OrthoDB" id="2063054at2"/>
<keyword evidence="3" id="KW-1003">Cell membrane</keyword>
<accession>A0A2M9C4I8</accession>
<feature type="domain" description="ABC transmembrane type-1" evidence="8">
    <location>
        <begin position="68"/>
        <end position="262"/>
    </location>
</feature>
<dbReference type="PROSITE" id="PS50928">
    <property type="entry name" value="ABC_TM1"/>
    <property type="match status" value="1"/>
</dbReference>
<protein>
    <submittedName>
        <fullName evidence="9">Multiple sugar transport system permease protein</fullName>
    </submittedName>
</protein>
<dbReference type="AlphaFoldDB" id="A0A2M9C4I8"/>
<dbReference type="PANTHER" id="PTHR43744:SF8">
    <property type="entry name" value="SN-GLYCEROL-3-PHOSPHATE TRANSPORT SYSTEM PERMEASE PROTEIN UGPE"/>
    <property type="match status" value="1"/>
</dbReference>
<feature type="transmembrane region" description="Helical" evidence="7">
    <location>
        <begin position="241"/>
        <end position="262"/>
    </location>
</feature>
<feature type="transmembrane region" description="Helical" evidence="7">
    <location>
        <begin position="137"/>
        <end position="158"/>
    </location>
</feature>
<dbReference type="Proteomes" id="UP000230161">
    <property type="component" value="Unassembled WGS sequence"/>
</dbReference>
<evidence type="ECO:0000256" key="3">
    <source>
        <dbReference type="ARBA" id="ARBA00022475"/>
    </source>
</evidence>
<dbReference type="InterPro" id="IPR035906">
    <property type="entry name" value="MetI-like_sf"/>
</dbReference>
<comment type="caution">
    <text evidence="9">The sequence shown here is derived from an EMBL/GenBank/DDBJ whole genome shotgun (WGS) entry which is preliminary data.</text>
</comment>
<keyword evidence="9" id="KW-0762">Sugar transport</keyword>
<evidence type="ECO:0000256" key="2">
    <source>
        <dbReference type="ARBA" id="ARBA00022448"/>
    </source>
</evidence>
<dbReference type="Gene3D" id="1.10.3720.10">
    <property type="entry name" value="MetI-like"/>
    <property type="match status" value="1"/>
</dbReference>
<evidence type="ECO:0000313" key="10">
    <source>
        <dbReference type="Proteomes" id="UP000230161"/>
    </source>
</evidence>
<proteinExistence type="inferred from homology"/>
<comment type="similarity">
    <text evidence="7">Belongs to the binding-protein-dependent transport system permease family.</text>
</comment>
<evidence type="ECO:0000259" key="8">
    <source>
        <dbReference type="PROSITE" id="PS50928"/>
    </source>
</evidence>
<comment type="subcellular location">
    <subcellularLocation>
        <location evidence="1 7">Cell membrane</location>
        <topology evidence="1 7">Multi-pass membrane protein</topology>
    </subcellularLocation>
</comment>
<keyword evidence="6 7" id="KW-0472">Membrane</keyword>
<evidence type="ECO:0000256" key="1">
    <source>
        <dbReference type="ARBA" id="ARBA00004651"/>
    </source>
</evidence>
<dbReference type="GO" id="GO:0055085">
    <property type="term" value="P:transmembrane transport"/>
    <property type="evidence" value="ECO:0007669"/>
    <property type="project" value="InterPro"/>
</dbReference>
<dbReference type="GO" id="GO:0005886">
    <property type="term" value="C:plasma membrane"/>
    <property type="evidence" value="ECO:0007669"/>
    <property type="project" value="UniProtKB-SubCell"/>
</dbReference>
<evidence type="ECO:0000256" key="6">
    <source>
        <dbReference type="ARBA" id="ARBA00023136"/>
    </source>
</evidence>
<feature type="transmembrane region" description="Helical" evidence="7">
    <location>
        <begin position="179"/>
        <end position="201"/>
    </location>
</feature>
<keyword evidence="5 7" id="KW-1133">Transmembrane helix</keyword>
<reference evidence="9 10" key="1">
    <citation type="submission" date="2017-11" db="EMBL/GenBank/DDBJ databases">
        <title>Genomic Encyclopedia of Archaeal and Bacterial Type Strains, Phase II (KMG-II): From Individual Species to Whole Genera.</title>
        <authorList>
            <person name="Goeker M."/>
        </authorList>
    </citation>
    <scope>NUCLEOTIDE SEQUENCE [LARGE SCALE GENOMIC DNA]</scope>
    <source>
        <strain evidence="9 10">DSM 25625</strain>
    </source>
</reference>
<dbReference type="RefSeq" id="WP_100343343.1">
    <property type="nucleotide sequence ID" value="NZ_PGFB01000001.1"/>
</dbReference>
<dbReference type="Pfam" id="PF00528">
    <property type="entry name" value="BPD_transp_1"/>
    <property type="match status" value="1"/>
</dbReference>
<feature type="transmembrane region" description="Helical" evidence="7">
    <location>
        <begin position="7"/>
        <end position="28"/>
    </location>
</feature>
<dbReference type="PANTHER" id="PTHR43744">
    <property type="entry name" value="ABC TRANSPORTER PERMEASE PROTEIN MG189-RELATED-RELATED"/>
    <property type="match status" value="1"/>
</dbReference>
<keyword evidence="2 7" id="KW-0813">Transport</keyword>
<feature type="transmembrane region" description="Helical" evidence="7">
    <location>
        <begin position="73"/>
        <end position="96"/>
    </location>
</feature>
<sequence length="277" mass="30105">MSRFQTVLRAIVLTIGALAFLFPFYYMIIGSLQTEPNPTPAGAFPDPSNLTLDNYTQINERIDLLQGLVNSGIFTGGVILGTIVFGVLAGYALAVLQWRGRGVTFALALLVQVVPFQLLMIPLYVMIARDFGLADNYLGMILPFAINSTAVIIFRQYFLQVPKELFDAARIDGANEFRVLTRIALPLVRPALLTVVLLTFIGPWNEFLWPFLITKEAALQPLAVSLANYISNVAATASNPFGAVLAGAVVLAVPAVVLFIVFQRYFTSTNIGSGVKG</sequence>
<evidence type="ECO:0000313" key="9">
    <source>
        <dbReference type="EMBL" id="PJJ65444.1"/>
    </source>
</evidence>
<dbReference type="CDD" id="cd06261">
    <property type="entry name" value="TM_PBP2"/>
    <property type="match status" value="1"/>
</dbReference>
<evidence type="ECO:0000256" key="5">
    <source>
        <dbReference type="ARBA" id="ARBA00022989"/>
    </source>
</evidence>
<keyword evidence="10" id="KW-1185">Reference proteome</keyword>
<organism evidence="9 10">
    <name type="scientific">Compostimonas suwonensis</name>
    <dbReference type="NCBI Taxonomy" id="1048394"/>
    <lineage>
        <taxon>Bacteria</taxon>
        <taxon>Bacillati</taxon>
        <taxon>Actinomycetota</taxon>
        <taxon>Actinomycetes</taxon>
        <taxon>Micrococcales</taxon>
        <taxon>Microbacteriaceae</taxon>
        <taxon>Compostimonas</taxon>
    </lineage>
</organism>
<gene>
    <name evidence="9" type="ORF">CLV54_0477</name>
</gene>
<evidence type="ECO:0000256" key="4">
    <source>
        <dbReference type="ARBA" id="ARBA00022692"/>
    </source>
</evidence>
<evidence type="ECO:0000256" key="7">
    <source>
        <dbReference type="RuleBase" id="RU363032"/>
    </source>
</evidence>
<name>A0A2M9C4I8_9MICO</name>